<sequence>MSFLQEKVERNDLIRVMITGSPAPQQFTAIVEEVYSARVFEGNVGSEIRFVGKPTHWGQRSLAVGQRALLFISRVSGRWYEDAWEGDLPIEEIDGSEYALYRVAHERVLTFDGLSDSLRASCRPHPTLPITTCFNLAALECHLNRLIKQGLP</sequence>
<dbReference type="AlphaFoldDB" id="A0A6N7KXP4"/>
<accession>A0A6N7KXP4</accession>
<dbReference type="RefSeq" id="WP_153466990.1">
    <property type="nucleotide sequence ID" value="NZ_WBOF01000002.1"/>
</dbReference>
<comment type="caution">
    <text evidence="1">The sequence shown here is derived from an EMBL/GenBank/DDBJ whole genome shotgun (WGS) entry which is preliminary data.</text>
</comment>
<evidence type="ECO:0000313" key="1">
    <source>
        <dbReference type="EMBL" id="MQS16261.1"/>
    </source>
</evidence>
<dbReference type="EMBL" id="WBOF01000002">
    <property type="protein sequence ID" value="MQS16261.1"/>
    <property type="molecule type" value="Genomic_DNA"/>
</dbReference>
<organism evidence="1 2">
    <name type="scientific">Streptomyces kaniharaensis</name>
    <dbReference type="NCBI Taxonomy" id="212423"/>
    <lineage>
        <taxon>Bacteria</taxon>
        <taxon>Bacillati</taxon>
        <taxon>Actinomycetota</taxon>
        <taxon>Actinomycetes</taxon>
        <taxon>Kitasatosporales</taxon>
        <taxon>Streptomycetaceae</taxon>
        <taxon>Streptomyces</taxon>
    </lineage>
</organism>
<protein>
    <submittedName>
        <fullName evidence="1">Uncharacterized protein</fullName>
    </submittedName>
</protein>
<dbReference type="OrthoDB" id="3873957at2"/>
<gene>
    <name evidence="1" type="ORF">F7Q99_29605</name>
</gene>
<reference evidence="1 2" key="1">
    <citation type="submission" date="2019-09" db="EMBL/GenBank/DDBJ databases">
        <title>Genome Sequences of Streptomyces kaniharaensis ATCC 21070.</title>
        <authorList>
            <person name="Zhu W."/>
            <person name="De Crecy-Lagard V."/>
            <person name="Richards N.G."/>
        </authorList>
    </citation>
    <scope>NUCLEOTIDE SEQUENCE [LARGE SCALE GENOMIC DNA]</scope>
    <source>
        <strain evidence="1 2">SF-557</strain>
    </source>
</reference>
<name>A0A6N7KXP4_9ACTN</name>
<keyword evidence="2" id="KW-1185">Reference proteome</keyword>
<dbReference type="Proteomes" id="UP000450000">
    <property type="component" value="Unassembled WGS sequence"/>
</dbReference>
<evidence type="ECO:0000313" key="2">
    <source>
        <dbReference type="Proteomes" id="UP000450000"/>
    </source>
</evidence>
<proteinExistence type="predicted"/>